<dbReference type="GO" id="GO:0005829">
    <property type="term" value="C:cytosol"/>
    <property type="evidence" value="ECO:0007669"/>
    <property type="project" value="TreeGrafter"/>
</dbReference>
<dbReference type="Proteomes" id="UP000037751">
    <property type="component" value="Unassembled WGS sequence"/>
</dbReference>
<dbReference type="PANTHER" id="PTHR12925">
    <property type="entry name" value="HIKESHI FAMILY MEMBER"/>
    <property type="match status" value="1"/>
</dbReference>
<dbReference type="STRING" id="77020.A0A0M8MKP0"/>
<feature type="domain" description="Hikeshi-like N-terminal" evidence="2">
    <location>
        <begin position="5"/>
        <end position="124"/>
    </location>
</feature>
<evidence type="ECO:0000256" key="1">
    <source>
        <dbReference type="ARBA" id="ARBA00006623"/>
    </source>
</evidence>
<feature type="domain" description="Hikeshi-like C-terminal" evidence="3">
    <location>
        <begin position="155"/>
        <end position="203"/>
    </location>
</feature>
<reference evidence="4 5" key="1">
    <citation type="submission" date="2015-07" db="EMBL/GenBank/DDBJ databases">
        <title>Draft Genome Sequence of Malassezia furfur CBS1878 and Malassezia pachydermatis CBS1879.</title>
        <authorList>
            <person name="Triana S."/>
            <person name="Ohm R."/>
            <person name="Gonzalez A."/>
            <person name="DeCock H."/>
            <person name="Restrepo S."/>
            <person name="Celis A."/>
        </authorList>
    </citation>
    <scope>NUCLEOTIDE SEQUENCE [LARGE SCALE GENOMIC DNA]</scope>
    <source>
        <strain evidence="4 5">CBS 1879</strain>
    </source>
</reference>
<dbReference type="GO" id="GO:0006606">
    <property type="term" value="P:protein import into nucleus"/>
    <property type="evidence" value="ECO:0007669"/>
    <property type="project" value="TreeGrafter"/>
</dbReference>
<dbReference type="GO" id="GO:0061608">
    <property type="term" value="F:nuclear import signal receptor activity"/>
    <property type="evidence" value="ECO:0007669"/>
    <property type="project" value="TreeGrafter"/>
</dbReference>
<dbReference type="GO" id="GO:0005634">
    <property type="term" value="C:nucleus"/>
    <property type="evidence" value="ECO:0007669"/>
    <property type="project" value="TreeGrafter"/>
</dbReference>
<dbReference type="Pfam" id="PF21057">
    <property type="entry name" value="Hikeshi-like_C"/>
    <property type="match status" value="1"/>
</dbReference>
<comment type="caution">
    <text evidence="4">The sequence shown here is derived from an EMBL/GenBank/DDBJ whole genome shotgun (WGS) entry which is preliminary data.</text>
</comment>
<name>A0A0M8MKP0_9BASI</name>
<dbReference type="RefSeq" id="XP_017991110.1">
    <property type="nucleotide sequence ID" value="XM_018134763.1"/>
</dbReference>
<dbReference type="InterPro" id="IPR031318">
    <property type="entry name" value="OPI10"/>
</dbReference>
<dbReference type="AlphaFoldDB" id="A0A0M8MKP0"/>
<evidence type="ECO:0000313" key="4">
    <source>
        <dbReference type="EMBL" id="KOS13478.1"/>
    </source>
</evidence>
<dbReference type="PANTHER" id="PTHR12925:SF0">
    <property type="entry name" value="PROTEIN HIKESHI"/>
    <property type="match status" value="1"/>
</dbReference>
<evidence type="ECO:0000259" key="2">
    <source>
        <dbReference type="Pfam" id="PF05603"/>
    </source>
</evidence>
<evidence type="ECO:0000259" key="3">
    <source>
        <dbReference type="Pfam" id="PF21057"/>
    </source>
</evidence>
<dbReference type="OrthoDB" id="10248398at2759"/>
<dbReference type="VEuPathDB" id="FungiDB:Malapachy_0233"/>
<dbReference type="InterPro" id="IPR008493">
    <property type="entry name" value="Hikeshi-like_N"/>
</dbReference>
<dbReference type="EMBL" id="LGAV01000006">
    <property type="protein sequence ID" value="KOS13478.1"/>
    <property type="molecule type" value="Genomic_DNA"/>
</dbReference>
<evidence type="ECO:0000313" key="5">
    <source>
        <dbReference type="Proteomes" id="UP000037751"/>
    </source>
</evidence>
<protein>
    <submittedName>
        <fullName evidence="4">Uncharacterized protein</fullName>
    </submittedName>
</protein>
<proteinExistence type="inferred from homology"/>
<comment type="similarity">
    <text evidence="1">Belongs to the OPI10 family.</text>
</comment>
<gene>
    <name evidence="4" type="ORF">Malapachy_0233</name>
</gene>
<dbReference type="GeneID" id="28726638"/>
<keyword evidence="5" id="KW-1185">Reference proteome</keyword>
<dbReference type="InterPro" id="IPR048364">
    <property type="entry name" value="Hikeshi-like_C"/>
</dbReference>
<dbReference type="Pfam" id="PF05603">
    <property type="entry name" value="Hikeshi-like_N"/>
    <property type="match status" value="1"/>
</dbReference>
<accession>A0A0M8MKP0</accession>
<organism evidence="4 5">
    <name type="scientific">Malassezia pachydermatis</name>
    <dbReference type="NCBI Taxonomy" id="77020"/>
    <lineage>
        <taxon>Eukaryota</taxon>
        <taxon>Fungi</taxon>
        <taxon>Dikarya</taxon>
        <taxon>Basidiomycota</taxon>
        <taxon>Ustilaginomycotina</taxon>
        <taxon>Malasseziomycetes</taxon>
        <taxon>Malasseziales</taxon>
        <taxon>Malasseziaceae</taxon>
        <taxon>Malassezia</taxon>
    </lineage>
</organism>
<sequence>MFSCVVAGRLPLPPPQQIDETHAVFQLDAADQINHIVVFMTGEQPFPEGYGATVHLMWPKDPGSQAPSQWQLLGCLQNTKPSAIFRIRDPKREAAAVPGMTRTATLGISIEALADVERQMQSLTGNAPPATSTPNQASQSLALAAKTSPDSLLQQASALAAPIAQNVFDYLSSFAPDSAPQAVPLLQRWLEQFQRKLQSQGIEYILKSTS</sequence>